<feature type="compositionally biased region" description="Basic and acidic residues" evidence="1">
    <location>
        <begin position="279"/>
        <end position="288"/>
    </location>
</feature>
<proteinExistence type="predicted"/>
<protein>
    <submittedName>
        <fullName evidence="2">Cacineurin superfamily phosphoesterase</fullName>
    </submittedName>
</protein>
<feature type="compositionally biased region" description="Basic and acidic residues" evidence="1">
    <location>
        <begin position="63"/>
        <end position="79"/>
    </location>
</feature>
<evidence type="ECO:0000313" key="2">
    <source>
        <dbReference type="EMBL" id="CAA9390916.1"/>
    </source>
</evidence>
<feature type="compositionally biased region" description="Basic residues" evidence="1">
    <location>
        <begin position="232"/>
        <end position="244"/>
    </location>
</feature>
<feature type="non-terminal residue" evidence="2">
    <location>
        <position position="324"/>
    </location>
</feature>
<accession>A0A6J4NQI9</accession>
<sequence>DLEALQTGARHQNLLRHGHPRLGDLLEEIPELRQALRGEGHSPRRRHDRKGPRPDSRVGQGELARHPAGEPPGLHERGRGQGVRGVRQAARLLPVPHHPRRDVRARGRREAARQVLPRGDARHRRALDADGRGEAGRHRHRVLRQPRQRRPVRGRRDRPERQGRPPRRGPGRRVRPFPDGLDRLGQPHPVGHLQGGGRARPEKAHREDDLPGNRAAGADRLQLPLPAPPDRPRRRAGHHGRHAPQGRGPLDGSRRLHRRQGGHRGGTAGASAARAHPRGAGEHQDRTHALHQPGELLRAGSAPGRRRRPRRRQEGQAVRTHQRI</sequence>
<feature type="compositionally biased region" description="Basic and acidic residues" evidence="1">
    <location>
        <begin position="126"/>
        <end position="136"/>
    </location>
</feature>
<dbReference type="AlphaFoldDB" id="A0A6J4NQI9"/>
<feature type="region of interest" description="Disordered" evidence="1">
    <location>
        <begin position="1"/>
        <end position="20"/>
    </location>
</feature>
<feature type="region of interest" description="Disordered" evidence="1">
    <location>
        <begin position="35"/>
        <end position="324"/>
    </location>
</feature>
<gene>
    <name evidence="2" type="ORF">AVDCRST_MAG22-575</name>
</gene>
<organism evidence="2">
    <name type="scientific">uncultured Rubrobacteraceae bacterium</name>
    <dbReference type="NCBI Taxonomy" id="349277"/>
    <lineage>
        <taxon>Bacteria</taxon>
        <taxon>Bacillati</taxon>
        <taxon>Actinomycetota</taxon>
        <taxon>Rubrobacteria</taxon>
        <taxon>Rubrobacterales</taxon>
        <taxon>Rubrobacteraceae</taxon>
        <taxon>environmental samples</taxon>
    </lineage>
</organism>
<reference evidence="2" key="1">
    <citation type="submission" date="2020-02" db="EMBL/GenBank/DDBJ databases">
        <authorList>
            <person name="Meier V. D."/>
        </authorList>
    </citation>
    <scope>NUCLEOTIDE SEQUENCE</scope>
    <source>
        <strain evidence="2">AVDCRST_MAG22</strain>
    </source>
</reference>
<name>A0A6J4NQI9_9ACTN</name>
<dbReference type="EMBL" id="CADCUV010000029">
    <property type="protein sequence ID" value="CAA9390916.1"/>
    <property type="molecule type" value="Genomic_DNA"/>
</dbReference>
<evidence type="ECO:0000256" key="1">
    <source>
        <dbReference type="SAM" id="MobiDB-lite"/>
    </source>
</evidence>
<feature type="compositionally biased region" description="Basic residues" evidence="1">
    <location>
        <begin position="137"/>
        <end position="156"/>
    </location>
</feature>
<feature type="non-terminal residue" evidence="2">
    <location>
        <position position="1"/>
    </location>
</feature>
<feature type="compositionally biased region" description="Basic residues" evidence="1">
    <location>
        <begin position="164"/>
        <end position="175"/>
    </location>
</feature>
<feature type="compositionally biased region" description="Basic and acidic residues" evidence="1">
    <location>
        <begin position="199"/>
        <end position="211"/>
    </location>
</feature>
<feature type="compositionally biased region" description="Basic and acidic residues" evidence="1">
    <location>
        <begin position="102"/>
        <end position="112"/>
    </location>
</feature>